<sequence length="119" mass="13820">MLIDGVGLSIQEIGTDNMDYDGSTSTCEDDDSFDCSSSDCSHEKTESKELFEPPNGSSFLKDKYLSTSRFPRFAMEENFLNVSRYKYVSKFTIKLFEDRFDLQEHLLTLQHYHFMRVAN</sequence>
<keyword evidence="2" id="KW-1185">Reference proteome</keyword>
<protein>
    <submittedName>
        <fullName evidence="1">Uncharacterized protein</fullName>
    </submittedName>
</protein>
<name>A0AAN7R439_TRANT</name>
<evidence type="ECO:0000313" key="2">
    <source>
        <dbReference type="Proteomes" id="UP001346149"/>
    </source>
</evidence>
<proteinExistence type="predicted"/>
<accession>A0AAN7R439</accession>
<dbReference type="AlphaFoldDB" id="A0AAN7R439"/>
<reference evidence="1 2" key="1">
    <citation type="journal article" date="2023" name="Hortic Res">
        <title>Pangenome of water caltrop reveals structural variations and asymmetric subgenome divergence after allopolyploidization.</title>
        <authorList>
            <person name="Zhang X."/>
            <person name="Chen Y."/>
            <person name="Wang L."/>
            <person name="Yuan Y."/>
            <person name="Fang M."/>
            <person name="Shi L."/>
            <person name="Lu R."/>
            <person name="Comes H.P."/>
            <person name="Ma Y."/>
            <person name="Chen Y."/>
            <person name="Huang G."/>
            <person name="Zhou Y."/>
            <person name="Zheng Z."/>
            <person name="Qiu Y."/>
        </authorList>
    </citation>
    <scope>NUCLEOTIDE SEQUENCE [LARGE SCALE GENOMIC DNA]</scope>
    <source>
        <strain evidence="1">F231</strain>
    </source>
</reference>
<dbReference type="EMBL" id="JAXQNO010000013">
    <property type="protein sequence ID" value="KAK4785073.1"/>
    <property type="molecule type" value="Genomic_DNA"/>
</dbReference>
<evidence type="ECO:0000313" key="1">
    <source>
        <dbReference type="EMBL" id="KAK4785073.1"/>
    </source>
</evidence>
<comment type="caution">
    <text evidence="1">The sequence shown here is derived from an EMBL/GenBank/DDBJ whole genome shotgun (WGS) entry which is preliminary data.</text>
</comment>
<organism evidence="1 2">
    <name type="scientific">Trapa natans</name>
    <name type="common">Water chestnut</name>
    <dbReference type="NCBI Taxonomy" id="22666"/>
    <lineage>
        <taxon>Eukaryota</taxon>
        <taxon>Viridiplantae</taxon>
        <taxon>Streptophyta</taxon>
        <taxon>Embryophyta</taxon>
        <taxon>Tracheophyta</taxon>
        <taxon>Spermatophyta</taxon>
        <taxon>Magnoliopsida</taxon>
        <taxon>eudicotyledons</taxon>
        <taxon>Gunneridae</taxon>
        <taxon>Pentapetalae</taxon>
        <taxon>rosids</taxon>
        <taxon>malvids</taxon>
        <taxon>Myrtales</taxon>
        <taxon>Lythraceae</taxon>
        <taxon>Trapa</taxon>
    </lineage>
</organism>
<gene>
    <name evidence="1" type="ORF">SAY86_001762</name>
</gene>
<dbReference type="Proteomes" id="UP001346149">
    <property type="component" value="Unassembled WGS sequence"/>
</dbReference>